<proteinExistence type="predicted"/>
<accession>A0A939M314</accession>
<dbReference type="AlphaFoldDB" id="A0A939M314"/>
<feature type="region of interest" description="Disordered" evidence="1">
    <location>
        <begin position="115"/>
        <end position="155"/>
    </location>
</feature>
<evidence type="ECO:0000256" key="1">
    <source>
        <dbReference type="SAM" id="MobiDB-lite"/>
    </source>
</evidence>
<feature type="compositionally biased region" description="Basic and acidic residues" evidence="1">
    <location>
        <begin position="137"/>
        <end position="149"/>
    </location>
</feature>
<sequence>MIAQTSTIGDLAWSPHLVGEPAILRRPSDEPDAPFDVPSCNLALPLWLRFRPCRLTRLLSFGTRQMKLSECLGRSRFRGLGARRGTKLGHGALRRDDRGLTGVKNDPLRQFPIGLDADGGRGTGSAVSSGPIRKTGIRNEEQREQRTADIKQISR</sequence>
<gene>
    <name evidence="3" type="ORF">J4G43_012090</name>
    <name evidence="2" type="ORF">J4G43_14230</name>
</gene>
<dbReference type="RefSeq" id="WP_208084931.1">
    <property type="nucleotide sequence ID" value="NZ_CP086136.1"/>
</dbReference>
<name>A0A939M314_9BRAD</name>
<evidence type="ECO:0000313" key="4">
    <source>
        <dbReference type="Proteomes" id="UP000664702"/>
    </source>
</evidence>
<reference evidence="2" key="1">
    <citation type="submission" date="2021-03" db="EMBL/GenBank/DDBJ databases">
        <title>Whole Genome Sequence of Bradyrhizobium sp. Strain 144S4.</title>
        <authorList>
            <person name="Bromfield E.S.P."/>
            <person name="Cloutier S."/>
        </authorList>
    </citation>
    <scope>NUCLEOTIDE SEQUENCE [LARGE SCALE GENOMIC DNA]</scope>
    <source>
        <strain evidence="2">144S4</strain>
    </source>
</reference>
<dbReference type="KEGG" id="bban:J4G43_012090"/>
<evidence type="ECO:0000313" key="3">
    <source>
        <dbReference type="EMBL" id="UEM14912.1"/>
    </source>
</evidence>
<organism evidence="2">
    <name type="scientific">Bradyrhizobium barranii subsp. barranii</name>
    <dbReference type="NCBI Taxonomy" id="2823807"/>
    <lineage>
        <taxon>Bacteria</taxon>
        <taxon>Pseudomonadati</taxon>
        <taxon>Pseudomonadota</taxon>
        <taxon>Alphaproteobacteria</taxon>
        <taxon>Hyphomicrobiales</taxon>
        <taxon>Nitrobacteraceae</taxon>
        <taxon>Bradyrhizobium</taxon>
        <taxon>Bradyrhizobium barranii</taxon>
    </lineage>
</organism>
<evidence type="ECO:0000313" key="2">
    <source>
        <dbReference type="EMBL" id="MBO1862048.1"/>
    </source>
</evidence>
<protein>
    <submittedName>
        <fullName evidence="2">Uncharacterized protein</fullName>
    </submittedName>
</protein>
<reference evidence="3 4" key="2">
    <citation type="journal article" date="2022" name="Int. J. Syst. Evol. Microbiol.">
        <title>Strains of Bradyrhizobium barranii sp. nov. associated with legumes native to Canada are symbionts of soybeans and belong to different subspecies (subsp. barranii subsp. nov. and subsp. apii subsp. nov.) and symbiovars (sv. glycinearum and sv. septentrionale).</title>
        <authorList>
            <person name="Bromfield E.S.P."/>
            <person name="Cloutier S."/>
            <person name="Wasai-Hara S."/>
            <person name="Minamisawa K."/>
        </authorList>
    </citation>
    <scope>NUCLEOTIDE SEQUENCE [LARGE SCALE GENOMIC DNA]</scope>
    <source>
        <strain evidence="3 4">144S4</strain>
    </source>
</reference>
<dbReference type="Proteomes" id="UP000664702">
    <property type="component" value="Chromosome"/>
</dbReference>
<dbReference type="EMBL" id="JAGEMI010000001">
    <property type="protein sequence ID" value="MBO1862048.1"/>
    <property type="molecule type" value="Genomic_DNA"/>
</dbReference>
<dbReference type="EMBL" id="CP086136">
    <property type="protein sequence ID" value="UEM14912.1"/>
    <property type="molecule type" value="Genomic_DNA"/>
</dbReference>